<sequence length="1039" mass="117350">MAMKSDFAQKLLHDLRLKKERMAASQSSGTSSTMARDGQRNSGQTYRGTQKTKGPEPVRPNTGNSRRRASGNARLPTDSENSSQLVQYRSGQSTGQRVDLPMAILLALQNSGKHGKGNFSGGNPMLQFLQQIGKKSLDTGKMAGYGSLSKHHSSTSQFPTFSNLHVNEISKGVQNLNHILRACSNGLNIDKYSIEVGKELLKGATDLEESLRMLVNLQEASEYMIKPQRKNRITLLEEEDSDEASKGSTIQQKQLDLPRFSFDKPSRNSHGFVTKSDSNQRLIELTYHARSSSFSNNQASSSNSEPHRRSSSWSSNFKTPTDSEQTSHSNSSRAAAEKGRMSSIIAKLMGLEEIPEQVPSQIRQKDSGTRNGEGMGLKITYLTTKNTEIKTKKSDRQENITKKYNVLKQDRHVSETKNNNVPQKAEKHQVLHQLNSVVAIADENLQRKNHERAKRTIHGSDPENSAIKLDKQQKSINRSIEVFGNQVLEKEARQNSMKHRQLKTPEKSETKEPIIKDEMHQRLKLKHRSSSILQEKAEHRKVTAQTEGRNSERLTARYQPKPLQNNELQQLHMLRKSGIQEEKHQTNKREEQNIRSNYQAPTPNGSPLRSATAQDGSPVRSKVPLKTMHNENRLTKKHPPMNQASENTVGDKSATIVSMNMDHNASPSELAPQIQTEKDMMLPLERKRPIHVLATGKKAEITQKFRGQIPRKMNERMNKRSGTLTNLATPTKHQTSVTQESRERIQETATETKGSEEHSSVACKEPEESTEEAKSEEIVQTLSTDEEKHFETAATIDPSSSQDDECRSLEVVSPPDANDISKDTAHQAQPSSEQKSLETLPSSLIGSNEISHPRLQEHKKALISWKQEPLTENEKKLKETLITSPLFLNTAEALFRLNIPVGILHASDQIYQEKSTKFTIDCAYEVMNRKGRRQELLQQCFKVSICNTTVSSLDNLIKQLYKDFDRLKYYGGNEHDDNDDAEALLKMLEMDIHNTHPHLNCMWDFGWNEVMFAFDGTNDIIKDVERQVLDELIDEITSE</sequence>
<dbReference type="AlphaFoldDB" id="A0AAF0WIQ2"/>
<organism evidence="2 3">
    <name type="scientific">Daucus carota subsp. sativus</name>
    <name type="common">Carrot</name>
    <dbReference type="NCBI Taxonomy" id="79200"/>
    <lineage>
        <taxon>Eukaryota</taxon>
        <taxon>Viridiplantae</taxon>
        <taxon>Streptophyta</taxon>
        <taxon>Embryophyta</taxon>
        <taxon>Tracheophyta</taxon>
        <taxon>Spermatophyta</taxon>
        <taxon>Magnoliopsida</taxon>
        <taxon>eudicotyledons</taxon>
        <taxon>Gunneridae</taxon>
        <taxon>Pentapetalae</taxon>
        <taxon>asterids</taxon>
        <taxon>campanulids</taxon>
        <taxon>Apiales</taxon>
        <taxon>Apiaceae</taxon>
        <taxon>Apioideae</taxon>
        <taxon>Scandiceae</taxon>
        <taxon>Daucinae</taxon>
        <taxon>Daucus</taxon>
        <taxon>Daucus sect. Daucus</taxon>
    </lineage>
</organism>
<feature type="region of interest" description="Disordered" evidence="1">
    <location>
        <begin position="580"/>
        <end position="649"/>
    </location>
</feature>
<reference evidence="2" key="1">
    <citation type="journal article" date="2016" name="Nat. Genet.">
        <title>A high-quality carrot genome assembly provides new insights into carotenoid accumulation and asterid genome evolution.</title>
        <authorList>
            <person name="Iorizzo M."/>
            <person name="Ellison S."/>
            <person name="Senalik D."/>
            <person name="Zeng P."/>
            <person name="Satapoomin P."/>
            <person name="Huang J."/>
            <person name="Bowman M."/>
            <person name="Iovene M."/>
            <person name="Sanseverino W."/>
            <person name="Cavagnaro P."/>
            <person name="Yildiz M."/>
            <person name="Macko-Podgorni A."/>
            <person name="Moranska E."/>
            <person name="Grzebelus E."/>
            <person name="Grzebelus D."/>
            <person name="Ashrafi H."/>
            <person name="Zheng Z."/>
            <person name="Cheng S."/>
            <person name="Spooner D."/>
            <person name="Van Deynze A."/>
            <person name="Simon P."/>
        </authorList>
    </citation>
    <scope>NUCLEOTIDE SEQUENCE</scope>
    <source>
        <tissue evidence="2">Leaf</tissue>
    </source>
</reference>
<feature type="region of interest" description="Disordered" evidence="1">
    <location>
        <begin position="452"/>
        <end position="473"/>
    </location>
</feature>
<feature type="region of interest" description="Disordered" evidence="1">
    <location>
        <begin position="356"/>
        <end position="375"/>
    </location>
</feature>
<evidence type="ECO:0000313" key="3">
    <source>
        <dbReference type="Proteomes" id="UP000077755"/>
    </source>
</evidence>
<feature type="compositionally biased region" description="Polar residues" evidence="1">
    <location>
        <begin position="720"/>
        <end position="739"/>
    </location>
</feature>
<reference evidence="2" key="2">
    <citation type="submission" date="2022-03" db="EMBL/GenBank/DDBJ databases">
        <title>Draft title - Genomic analysis of global carrot germplasm unveils the trajectory of domestication and the origin of high carotenoid orange carrot.</title>
        <authorList>
            <person name="Iorizzo M."/>
            <person name="Ellison S."/>
            <person name="Senalik D."/>
            <person name="Macko-Podgorni A."/>
            <person name="Grzebelus D."/>
            <person name="Bostan H."/>
            <person name="Rolling W."/>
            <person name="Curaba J."/>
            <person name="Simon P."/>
        </authorList>
    </citation>
    <scope>NUCLEOTIDE SEQUENCE</scope>
    <source>
        <tissue evidence="2">Leaf</tissue>
    </source>
</reference>
<feature type="compositionally biased region" description="Polar residues" evidence="1">
    <location>
        <begin position="24"/>
        <end position="52"/>
    </location>
</feature>
<dbReference type="Proteomes" id="UP000077755">
    <property type="component" value="Chromosome 3"/>
</dbReference>
<feature type="compositionally biased region" description="Low complexity" evidence="1">
    <location>
        <begin position="291"/>
        <end position="304"/>
    </location>
</feature>
<feature type="compositionally biased region" description="Basic and acidic residues" evidence="1">
    <location>
        <begin position="580"/>
        <end position="593"/>
    </location>
</feature>
<feature type="region of interest" description="Disordered" evidence="1">
    <location>
        <begin position="536"/>
        <end position="555"/>
    </location>
</feature>
<evidence type="ECO:0000256" key="1">
    <source>
        <dbReference type="SAM" id="MobiDB-lite"/>
    </source>
</evidence>
<dbReference type="PANTHER" id="PTHR34282">
    <property type="entry name" value="OS01G0228800 PROTEIN-RELATED"/>
    <property type="match status" value="1"/>
</dbReference>
<feature type="compositionally biased region" description="Polar residues" evidence="1">
    <location>
        <begin position="826"/>
        <end position="839"/>
    </location>
</feature>
<feature type="compositionally biased region" description="Polar residues" evidence="1">
    <location>
        <begin position="268"/>
        <end position="277"/>
    </location>
</feature>
<evidence type="ECO:0000313" key="2">
    <source>
        <dbReference type="EMBL" id="WOG90650.1"/>
    </source>
</evidence>
<dbReference type="PANTHER" id="PTHR34282:SF1">
    <property type="entry name" value="DUF3741 DOMAIN-CONTAINING PROTEIN"/>
    <property type="match status" value="1"/>
</dbReference>
<feature type="compositionally biased region" description="Polar residues" evidence="1">
    <location>
        <begin position="594"/>
        <end position="615"/>
    </location>
</feature>
<name>A0AAF0WIQ2_DAUCS</name>
<feature type="region of interest" description="Disordered" evidence="1">
    <location>
        <begin position="714"/>
        <end position="839"/>
    </location>
</feature>
<feature type="region of interest" description="Disordered" evidence="1">
    <location>
        <begin position="16"/>
        <end position="94"/>
    </location>
</feature>
<feature type="region of interest" description="Disordered" evidence="1">
    <location>
        <begin position="237"/>
        <end position="277"/>
    </location>
</feature>
<feature type="region of interest" description="Disordered" evidence="1">
    <location>
        <begin position="492"/>
        <end position="512"/>
    </location>
</feature>
<feature type="compositionally biased region" description="Basic and acidic residues" evidence="1">
    <location>
        <begin position="753"/>
        <end position="777"/>
    </location>
</feature>
<feature type="compositionally biased region" description="Basic and acidic residues" evidence="1">
    <location>
        <begin position="503"/>
        <end position="512"/>
    </location>
</feature>
<evidence type="ECO:0008006" key="4">
    <source>
        <dbReference type="Google" id="ProtNLM"/>
    </source>
</evidence>
<dbReference type="EMBL" id="CP093345">
    <property type="protein sequence ID" value="WOG90650.1"/>
    <property type="molecule type" value="Genomic_DNA"/>
</dbReference>
<accession>A0AAF0WIQ2</accession>
<feature type="region of interest" description="Disordered" evidence="1">
    <location>
        <begin position="289"/>
        <end position="339"/>
    </location>
</feature>
<gene>
    <name evidence="2" type="ORF">DCAR_0309894</name>
</gene>
<protein>
    <recommendedName>
        <fullName evidence="4">DUF3741 domain-containing protein</fullName>
    </recommendedName>
</protein>
<keyword evidence="3" id="KW-1185">Reference proteome</keyword>
<proteinExistence type="predicted"/>
<feature type="compositionally biased region" description="Polar residues" evidence="1">
    <location>
        <begin position="78"/>
        <end position="94"/>
    </location>
</feature>
<feature type="compositionally biased region" description="Polar residues" evidence="1">
    <location>
        <begin position="316"/>
        <end position="333"/>
    </location>
</feature>